<dbReference type="CDD" id="cd06580">
    <property type="entry name" value="TM_PBP1_transp_TpRbsC_like"/>
    <property type="match status" value="1"/>
</dbReference>
<sequence>MTGVQNGIKRLFYSLLQPFFAIFLGLLTGAIAISIVGEPVLASYKEMWNGAFGNFYFLTSTLARATPIMLVGLGVALAFRAGVFNLGAEGQMVLGAVSAALAGVYIPGTGIGKTLLVLLVGILAGGLWSLLAGWLEAKFKVQLLISTLLLNYVAVLFASYLVSDPFQDKTGSGALAQTHMLDQSIWLPKLFQGMSVHWGFLIAVGAAIIMFIIFRTTSAGYEVKMLGLNPFFASYGGVNKIKVMLTSMFISGALSGLAGTVEVLGSQYRFVDGALTVPGYAWTGLMATLLANSHPIGTAITSIFLAAIETGAMGMERNTQVPLEVSSIIQSVLILFISAKLTLKWWKRKSKVGGSHGTL</sequence>
<reference evidence="7 8" key="1">
    <citation type="journal article" date="2005" name="Int. J. Syst. Evol. Microbiol.">
        <title>Bacillus litoralis sp. nov., isolated from a tidal flat of the Yellow Sea in Korea.</title>
        <authorList>
            <person name="Yoon J.H."/>
            <person name="Oh T.K."/>
        </authorList>
    </citation>
    <scope>NUCLEOTIDE SEQUENCE [LARGE SCALE GENOMIC DNA]</scope>
    <source>
        <strain evidence="7 8">SW-211</strain>
    </source>
</reference>
<proteinExistence type="predicted"/>
<feature type="transmembrane region" description="Helical" evidence="6">
    <location>
        <begin position="114"/>
        <end position="134"/>
    </location>
</feature>
<dbReference type="Pfam" id="PF02653">
    <property type="entry name" value="BPD_transp_2"/>
    <property type="match status" value="1"/>
</dbReference>
<accession>A0A5C6VVP9</accession>
<protein>
    <submittedName>
        <fullName evidence="7">ABC transporter permease</fullName>
    </submittedName>
</protein>
<evidence type="ECO:0000256" key="4">
    <source>
        <dbReference type="ARBA" id="ARBA00022989"/>
    </source>
</evidence>
<evidence type="ECO:0000256" key="2">
    <source>
        <dbReference type="ARBA" id="ARBA00022475"/>
    </source>
</evidence>
<comment type="subcellular location">
    <subcellularLocation>
        <location evidence="1">Cell membrane</location>
        <topology evidence="1">Multi-pass membrane protein</topology>
    </subcellularLocation>
</comment>
<feature type="transmembrane region" description="Helical" evidence="6">
    <location>
        <begin position="196"/>
        <end position="214"/>
    </location>
</feature>
<keyword evidence="5 6" id="KW-0472">Membrane</keyword>
<gene>
    <name evidence="7" type="ORF">FS935_16565</name>
</gene>
<dbReference type="GO" id="GO:0022857">
    <property type="term" value="F:transmembrane transporter activity"/>
    <property type="evidence" value="ECO:0007669"/>
    <property type="project" value="InterPro"/>
</dbReference>
<evidence type="ECO:0000313" key="7">
    <source>
        <dbReference type="EMBL" id="TXC89493.1"/>
    </source>
</evidence>
<evidence type="ECO:0000256" key="3">
    <source>
        <dbReference type="ARBA" id="ARBA00022692"/>
    </source>
</evidence>
<dbReference type="OrthoDB" id="45037at2"/>
<comment type="caution">
    <text evidence="7">The sequence shown here is derived from an EMBL/GenBank/DDBJ whole genome shotgun (WGS) entry which is preliminary data.</text>
</comment>
<feature type="transmembrane region" description="Helical" evidence="6">
    <location>
        <begin position="141"/>
        <end position="162"/>
    </location>
</feature>
<keyword evidence="2" id="KW-1003">Cell membrane</keyword>
<dbReference type="InterPro" id="IPR001851">
    <property type="entry name" value="ABC_transp_permease"/>
</dbReference>
<feature type="transmembrane region" description="Helical" evidence="6">
    <location>
        <begin position="91"/>
        <end position="108"/>
    </location>
</feature>
<keyword evidence="8" id="KW-1185">Reference proteome</keyword>
<dbReference type="GO" id="GO:0005886">
    <property type="term" value="C:plasma membrane"/>
    <property type="evidence" value="ECO:0007669"/>
    <property type="project" value="UniProtKB-SubCell"/>
</dbReference>
<dbReference type="PANTHER" id="PTHR47089">
    <property type="entry name" value="ABC TRANSPORTER, PERMEASE PROTEIN"/>
    <property type="match status" value="1"/>
</dbReference>
<dbReference type="PANTHER" id="PTHR47089:SF1">
    <property type="entry name" value="GUANOSINE ABC TRANSPORTER PERMEASE PROTEIN NUPP"/>
    <property type="match status" value="1"/>
</dbReference>
<organism evidence="7 8">
    <name type="scientific">Metabacillus litoralis</name>
    <dbReference type="NCBI Taxonomy" id="152268"/>
    <lineage>
        <taxon>Bacteria</taxon>
        <taxon>Bacillati</taxon>
        <taxon>Bacillota</taxon>
        <taxon>Bacilli</taxon>
        <taxon>Bacillales</taxon>
        <taxon>Bacillaceae</taxon>
        <taxon>Metabacillus</taxon>
    </lineage>
</organism>
<feature type="transmembrane region" description="Helical" evidence="6">
    <location>
        <begin position="12"/>
        <end position="35"/>
    </location>
</feature>
<name>A0A5C6VVP9_9BACI</name>
<feature type="transmembrane region" description="Helical" evidence="6">
    <location>
        <begin position="55"/>
        <end position="79"/>
    </location>
</feature>
<evidence type="ECO:0000256" key="5">
    <source>
        <dbReference type="ARBA" id="ARBA00023136"/>
    </source>
</evidence>
<evidence type="ECO:0000313" key="8">
    <source>
        <dbReference type="Proteomes" id="UP000321363"/>
    </source>
</evidence>
<dbReference type="Proteomes" id="UP000321363">
    <property type="component" value="Unassembled WGS sequence"/>
</dbReference>
<feature type="transmembrane region" description="Helical" evidence="6">
    <location>
        <begin position="289"/>
        <end position="308"/>
    </location>
</feature>
<dbReference type="AlphaFoldDB" id="A0A5C6VVP9"/>
<evidence type="ECO:0000256" key="6">
    <source>
        <dbReference type="SAM" id="Phobius"/>
    </source>
</evidence>
<keyword evidence="4 6" id="KW-1133">Transmembrane helix</keyword>
<keyword evidence="3 6" id="KW-0812">Transmembrane</keyword>
<evidence type="ECO:0000256" key="1">
    <source>
        <dbReference type="ARBA" id="ARBA00004651"/>
    </source>
</evidence>
<dbReference type="EMBL" id="VOQF01000009">
    <property type="protein sequence ID" value="TXC89493.1"/>
    <property type="molecule type" value="Genomic_DNA"/>
</dbReference>
<dbReference type="RefSeq" id="WP_146949758.1">
    <property type="nucleotide sequence ID" value="NZ_VOQF01000009.1"/>
</dbReference>